<gene>
    <name evidence="1" type="ORF">ASNO1_62450</name>
</gene>
<sequence length="100" mass="10615">MSDGWDTGAAPFTLVFAPPCQKTANPFREVSVFRSAKKTGQVVLAVAAGFVMSFGATQAVSSPDATPLMHDCPNQCEAECAEYGYPHGFCFNDGSCGCYF</sequence>
<proteinExistence type="predicted"/>
<comment type="caution">
    <text evidence="1">The sequence shown here is derived from an EMBL/GenBank/DDBJ whole genome shotgun (WGS) entry which is preliminary data.</text>
</comment>
<dbReference type="Proteomes" id="UP001342631">
    <property type="component" value="Unassembled WGS sequence"/>
</dbReference>
<evidence type="ECO:0000313" key="2">
    <source>
        <dbReference type="Proteomes" id="UP001342631"/>
    </source>
</evidence>
<keyword evidence="2" id="KW-1185">Reference proteome</keyword>
<dbReference type="EMBL" id="BTTX01000007">
    <property type="protein sequence ID" value="GMU09991.1"/>
    <property type="molecule type" value="Genomic_DNA"/>
</dbReference>
<reference evidence="1 2" key="1">
    <citation type="journal article" date="2024" name="Arch. Microbiol.">
        <title>Corallococcus caeni sp. nov., a novel myxobacterium isolated from activated sludge.</title>
        <authorList>
            <person name="Tomita S."/>
            <person name="Nakai R."/>
            <person name="Kuroda K."/>
            <person name="Kurashita H."/>
            <person name="Hatamoto M."/>
            <person name="Yamaguchi T."/>
            <person name="Narihiro T."/>
        </authorList>
    </citation>
    <scope>NUCLEOTIDE SEQUENCE [LARGE SCALE GENOMIC DNA]</scope>
    <source>
        <strain evidence="1 2">NO1</strain>
    </source>
</reference>
<name>A0ABQ6R257_9BACT</name>
<evidence type="ECO:0000313" key="1">
    <source>
        <dbReference type="EMBL" id="GMU09991.1"/>
    </source>
</evidence>
<organism evidence="1 2">
    <name type="scientific">Corallococcus caeni</name>
    <dbReference type="NCBI Taxonomy" id="3082388"/>
    <lineage>
        <taxon>Bacteria</taxon>
        <taxon>Pseudomonadati</taxon>
        <taxon>Myxococcota</taxon>
        <taxon>Myxococcia</taxon>
        <taxon>Myxococcales</taxon>
        <taxon>Cystobacterineae</taxon>
        <taxon>Myxococcaceae</taxon>
        <taxon>Corallococcus</taxon>
    </lineage>
</organism>
<accession>A0ABQ6R257</accession>
<protein>
    <submittedName>
        <fullName evidence="1">Uncharacterized protein</fullName>
    </submittedName>
</protein>